<feature type="transmembrane region" description="Helical" evidence="13">
    <location>
        <begin position="343"/>
        <end position="360"/>
    </location>
</feature>
<evidence type="ECO:0000256" key="9">
    <source>
        <dbReference type="ARBA" id="ARBA00023065"/>
    </source>
</evidence>
<evidence type="ECO:0000256" key="8">
    <source>
        <dbReference type="ARBA" id="ARBA00023053"/>
    </source>
</evidence>
<accession>A0A1I1DUZ0</accession>
<evidence type="ECO:0000256" key="4">
    <source>
        <dbReference type="ARBA" id="ARBA00022475"/>
    </source>
</evidence>
<keyword evidence="9" id="KW-0406">Ion transport</keyword>
<dbReference type="PANTHER" id="PTHR48086">
    <property type="entry name" value="SODIUM/PROLINE SYMPORTER-RELATED"/>
    <property type="match status" value="1"/>
</dbReference>
<evidence type="ECO:0000256" key="11">
    <source>
        <dbReference type="ARBA" id="ARBA00023201"/>
    </source>
</evidence>
<keyword evidence="11" id="KW-0739">Sodium transport</keyword>
<evidence type="ECO:0000256" key="12">
    <source>
        <dbReference type="ARBA" id="ARBA00033708"/>
    </source>
</evidence>
<proteinExistence type="inferred from homology"/>
<keyword evidence="4" id="KW-1003">Cell membrane</keyword>
<dbReference type="InterPro" id="IPR050277">
    <property type="entry name" value="Sodium:Solute_Symporter"/>
</dbReference>
<feature type="transmembrane region" description="Helical" evidence="13">
    <location>
        <begin position="218"/>
        <end position="238"/>
    </location>
</feature>
<dbReference type="RefSeq" id="WP_091957675.1">
    <property type="nucleotide sequence ID" value="NZ_FOLH01000001.1"/>
</dbReference>
<dbReference type="PROSITE" id="PS00456">
    <property type="entry name" value="NA_SOLUT_SYMP_1"/>
    <property type="match status" value="1"/>
</dbReference>
<feature type="transmembrane region" description="Helical" evidence="13">
    <location>
        <begin position="366"/>
        <end position="389"/>
    </location>
</feature>
<dbReference type="PROSITE" id="PS50283">
    <property type="entry name" value="NA_SOLUT_SYMP_3"/>
    <property type="match status" value="1"/>
</dbReference>
<feature type="transmembrane region" description="Helical" evidence="13">
    <location>
        <begin position="6"/>
        <end position="26"/>
    </location>
</feature>
<organism evidence="14 15">
    <name type="scientific">Marinospirillum celere</name>
    <dbReference type="NCBI Taxonomy" id="1122252"/>
    <lineage>
        <taxon>Bacteria</taxon>
        <taxon>Pseudomonadati</taxon>
        <taxon>Pseudomonadota</taxon>
        <taxon>Gammaproteobacteria</taxon>
        <taxon>Oceanospirillales</taxon>
        <taxon>Oceanospirillaceae</taxon>
        <taxon>Marinospirillum</taxon>
    </lineage>
</organism>
<keyword evidence="15" id="KW-1185">Reference proteome</keyword>
<dbReference type="Proteomes" id="UP000199058">
    <property type="component" value="Unassembled WGS sequence"/>
</dbReference>
<keyword evidence="6" id="KW-0769">Symport</keyword>
<keyword evidence="10 13" id="KW-0472">Membrane</keyword>
<keyword evidence="3" id="KW-0813">Transport</keyword>
<dbReference type="STRING" id="1122252.SAMN05660443_0117"/>
<keyword evidence="5 13" id="KW-0812">Transmembrane</keyword>
<evidence type="ECO:0000256" key="3">
    <source>
        <dbReference type="ARBA" id="ARBA00022448"/>
    </source>
</evidence>
<protein>
    <submittedName>
        <fullName evidence="14">Na+/proline symporter</fullName>
    </submittedName>
</protein>
<dbReference type="Gene3D" id="1.20.1730.10">
    <property type="entry name" value="Sodium/glucose cotransporter"/>
    <property type="match status" value="1"/>
</dbReference>
<evidence type="ECO:0000256" key="13">
    <source>
        <dbReference type="SAM" id="Phobius"/>
    </source>
</evidence>
<feature type="transmembrane region" description="Helical" evidence="13">
    <location>
        <begin position="71"/>
        <end position="96"/>
    </location>
</feature>
<evidence type="ECO:0000313" key="14">
    <source>
        <dbReference type="EMBL" id="SFB78647.1"/>
    </source>
</evidence>
<feature type="transmembrane region" description="Helical" evidence="13">
    <location>
        <begin position="186"/>
        <end position="206"/>
    </location>
</feature>
<comment type="similarity">
    <text evidence="2">Belongs to the sodium:solute symporter (SSF) (TC 2.A.21) family.</text>
</comment>
<sequence>MITSSFQVAMLLSVLLSIAGLSWWVAPRVRTVEGFFRGQEPGYAPGVWTLTLSQVTTWIFARSLMNAALLGYFFGIAGTLAYAVYYGSFLTGWLIIDRLRFVQGYSNIQGFFSDRFGRLGVVCYNLLVSLRLLSEVFANLLVVGIVFGAAGSGAYNLAILAVAGITLLYSLKGGLSASLRTDVQQMLLLVAVLVVLLVMLVSHSQFDLPALVTSSPELVSPGWILLLVALLQVISYPLHDPVMMDRGFLADRRTTRKSFIQAFWISTAFIVLFGLLGVFAGLHRVGDEEMMATLQRLLGTPAIFLLGLALIVSAASTLDSTLSSASKLAIVDMGMGRVEPNRGRLAMLLFTLGGLLLVYFGTNDLYAAVAVSGTASLFLTPIIIFCIWMNRQVAQWSFLVNFLFAVGGSVVYFLETSGYLNWIGYWTGVEHDYSKLLLLTVFILSVGMISFWWGMQDE</sequence>
<dbReference type="InterPro" id="IPR038377">
    <property type="entry name" value="Na/Glc_symporter_sf"/>
</dbReference>
<evidence type="ECO:0000256" key="10">
    <source>
        <dbReference type="ARBA" id="ARBA00023136"/>
    </source>
</evidence>
<keyword evidence="7 13" id="KW-1133">Transmembrane helix</keyword>
<comment type="subcellular location">
    <subcellularLocation>
        <location evidence="1">Cell membrane</location>
        <topology evidence="1">Multi-pass membrane protein</topology>
    </subcellularLocation>
</comment>
<feature type="transmembrane region" description="Helical" evidence="13">
    <location>
        <begin position="259"/>
        <end position="282"/>
    </location>
</feature>
<feature type="transmembrane region" description="Helical" evidence="13">
    <location>
        <begin position="396"/>
        <end position="414"/>
    </location>
</feature>
<dbReference type="GO" id="GO:0006814">
    <property type="term" value="P:sodium ion transport"/>
    <property type="evidence" value="ECO:0007669"/>
    <property type="project" value="UniProtKB-KW"/>
</dbReference>
<name>A0A1I1DUZ0_9GAMM</name>
<dbReference type="GO" id="GO:0015293">
    <property type="term" value="F:symporter activity"/>
    <property type="evidence" value="ECO:0007669"/>
    <property type="project" value="UniProtKB-KW"/>
</dbReference>
<reference evidence="14 15" key="1">
    <citation type="submission" date="2016-10" db="EMBL/GenBank/DDBJ databases">
        <authorList>
            <person name="de Groot N.N."/>
        </authorList>
    </citation>
    <scope>NUCLEOTIDE SEQUENCE [LARGE SCALE GENOMIC DNA]</scope>
    <source>
        <strain evidence="14 15">DSM 18438</strain>
    </source>
</reference>
<evidence type="ECO:0000256" key="2">
    <source>
        <dbReference type="ARBA" id="ARBA00006434"/>
    </source>
</evidence>
<evidence type="ECO:0000256" key="5">
    <source>
        <dbReference type="ARBA" id="ARBA00022692"/>
    </source>
</evidence>
<feature type="transmembrane region" description="Helical" evidence="13">
    <location>
        <begin position="140"/>
        <end position="165"/>
    </location>
</feature>
<dbReference type="GO" id="GO:0046942">
    <property type="term" value="P:carboxylic acid transport"/>
    <property type="evidence" value="ECO:0007669"/>
    <property type="project" value="UniProtKB-ARBA"/>
</dbReference>
<feature type="transmembrane region" description="Helical" evidence="13">
    <location>
        <begin position="434"/>
        <end position="455"/>
    </location>
</feature>
<dbReference type="GO" id="GO:0005886">
    <property type="term" value="C:plasma membrane"/>
    <property type="evidence" value="ECO:0007669"/>
    <property type="project" value="UniProtKB-SubCell"/>
</dbReference>
<dbReference type="PANTHER" id="PTHR48086:SF3">
    <property type="entry name" value="SODIUM_PROLINE SYMPORTER"/>
    <property type="match status" value="1"/>
</dbReference>
<evidence type="ECO:0000256" key="1">
    <source>
        <dbReference type="ARBA" id="ARBA00004651"/>
    </source>
</evidence>
<dbReference type="EMBL" id="FOLH01000001">
    <property type="protein sequence ID" value="SFB78647.1"/>
    <property type="molecule type" value="Genomic_DNA"/>
</dbReference>
<evidence type="ECO:0000313" key="15">
    <source>
        <dbReference type="Proteomes" id="UP000199058"/>
    </source>
</evidence>
<dbReference type="InterPro" id="IPR018212">
    <property type="entry name" value="Na/solute_symporter_CS"/>
</dbReference>
<dbReference type="OrthoDB" id="1190692at2"/>
<gene>
    <name evidence="14" type="ORF">SAMN05660443_0117</name>
</gene>
<evidence type="ECO:0000256" key="7">
    <source>
        <dbReference type="ARBA" id="ARBA00022989"/>
    </source>
</evidence>
<evidence type="ECO:0000256" key="6">
    <source>
        <dbReference type="ARBA" id="ARBA00022847"/>
    </source>
</evidence>
<dbReference type="InterPro" id="IPR001734">
    <property type="entry name" value="Na/solute_symporter"/>
</dbReference>
<comment type="catalytic activity">
    <reaction evidence="12">
        <text>L-proline(in) + Na(+)(in) = L-proline(out) + Na(+)(out)</text>
        <dbReference type="Rhea" id="RHEA:28967"/>
        <dbReference type="ChEBI" id="CHEBI:29101"/>
        <dbReference type="ChEBI" id="CHEBI:60039"/>
    </reaction>
</comment>
<keyword evidence="8" id="KW-0915">Sodium</keyword>
<feature type="transmembrane region" description="Helical" evidence="13">
    <location>
        <begin position="302"/>
        <end position="322"/>
    </location>
</feature>
<dbReference type="AlphaFoldDB" id="A0A1I1DUZ0"/>